<comment type="caution">
    <text evidence="1">The sequence shown here is derived from an EMBL/GenBank/DDBJ whole genome shotgun (WGS) entry which is preliminary data.</text>
</comment>
<dbReference type="RefSeq" id="WP_161894071.1">
    <property type="nucleotide sequence ID" value="NZ_BJOV01000002.1"/>
</dbReference>
<dbReference type="OrthoDB" id="4554121at2"/>
<name>A0A7I9V4N0_9ACTN</name>
<evidence type="ECO:0000313" key="2">
    <source>
        <dbReference type="Proteomes" id="UP000444960"/>
    </source>
</evidence>
<reference evidence="2" key="1">
    <citation type="submission" date="2019-06" db="EMBL/GenBank/DDBJ databases">
        <title>Gordonia isolated from sludge of a wastewater treatment plant.</title>
        <authorList>
            <person name="Tamura T."/>
            <person name="Aoyama K."/>
            <person name="Kang Y."/>
            <person name="Saito S."/>
            <person name="Akiyama N."/>
            <person name="Yazawa K."/>
            <person name="Gonoi T."/>
            <person name="Mikami Y."/>
        </authorList>
    </citation>
    <scope>NUCLEOTIDE SEQUENCE [LARGE SCALE GENOMIC DNA]</scope>
    <source>
        <strain evidence="2">NBRC 107696</strain>
    </source>
</reference>
<dbReference type="Proteomes" id="UP000444960">
    <property type="component" value="Unassembled WGS sequence"/>
</dbReference>
<keyword evidence="2" id="KW-1185">Reference proteome</keyword>
<proteinExistence type="predicted"/>
<protein>
    <submittedName>
        <fullName evidence="1">Uncharacterized protein</fullName>
    </submittedName>
</protein>
<evidence type="ECO:0000313" key="1">
    <source>
        <dbReference type="EMBL" id="GEE00134.1"/>
    </source>
</evidence>
<dbReference type="AlphaFoldDB" id="A0A7I9V4N0"/>
<dbReference type="EMBL" id="BJOV01000002">
    <property type="protein sequence ID" value="GEE00134.1"/>
    <property type="molecule type" value="Genomic_DNA"/>
</dbReference>
<organism evidence="1 2">
    <name type="scientific">Gordonia spumicola</name>
    <dbReference type="NCBI Taxonomy" id="589161"/>
    <lineage>
        <taxon>Bacteria</taxon>
        <taxon>Bacillati</taxon>
        <taxon>Actinomycetota</taxon>
        <taxon>Actinomycetes</taxon>
        <taxon>Mycobacteriales</taxon>
        <taxon>Gordoniaceae</taxon>
        <taxon>Gordonia</taxon>
    </lineage>
</organism>
<gene>
    <name evidence="1" type="ORF">nbrc107696_05800</name>
</gene>
<sequence length="192" mass="21392">MTMLGNVACADVTFGDGVVTLREYPFPAASVVDRPVLHVARIRDVDPAACPPEIRTVDGETLFIVKALEPDLAAFAERNGIPQVRRPDAWGLLLEPFLDTSFTDEDARASIDALAEMGVGRDEARRVRRRVGRMMLAYNAIMWDWADLGLADLLTAAAWRPDLLVLRGRARDFYAWAMEIADRPTTRHVDGR</sequence>
<accession>A0A7I9V4N0</accession>